<gene>
    <name evidence="1" type="ORF">RhiirC2_781761</name>
</gene>
<dbReference type="VEuPathDB" id="FungiDB:FUN_024307"/>
<organism evidence="1 2">
    <name type="scientific">Rhizophagus irregularis</name>
    <dbReference type="NCBI Taxonomy" id="588596"/>
    <lineage>
        <taxon>Eukaryota</taxon>
        <taxon>Fungi</taxon>
        <taxon>Fungi incertae sedis</taxon>
        <taxon>Mucoromycota</taxon>
        <taxon>Glomeromycotina</taxon>
        <taxon>Glomeromycetes</taxon>
        <taxon>Glomerales</taxon>
        <taxon>Glomeraceae</taxon>
        <taxon>Rhizophagus</taxon>
    </lineage>
</organism>
<reference evidence="1 2" key="2">
    <citation type="submission" date="2017-10" db="EMBL/GenBank/DDBJ databases">
        <title>Extensive intraspecific genome diversity in a model arbuscular mycorrhizal fungus.</title>
        <authorList>
            <person name="Chen E.C.H."/>
            <person name="Morin E."/>
            <person name="Baudet D."/>
            <person name="Noel J."/>
            <person name="Ndikumana S."/>
            <person name="Charron P."/>
            <person name="St-Onge C."/>
            <person name="Giorgi J."/>
            <person name="Grigoriev I.V."/>
            <person name="Roux C."/>
            <person name="Martin F.M."/>
            <person name="Corradi N."/>
        </authorList>
    </citation>
    <scope>NUCLEOTIDE SEQUENCE [LARGE SCALE GENOMIC DNA]</scope>
    <source>
        <strain evidence="1 2">C2</strain>
    </source>
</reference>
<dbReference type="AlphaFoldDB" id="A0A2N1N4N5"/>
<name>A0A2N1N4N5_9GLOM</name>
<dbReference type="Proteomes" id="UP000233469">
    <property type="component" value="Unassembled WGS sequence"/>
</dbReference>
<proteinExistence type="predicted"/>
<reference evidence="1 2" key="1">
    <citation type="submission" date="2016-04" db="EMBL/GenBank/DDBJ databases">
        <title>Genome analyses suggest a sexual origin of heterokaryosis in a supposedly ancient asexual fungus.</title>
        <authorList>
            <person name="Ropars J."/>
            <person name="Sedzielewska K."/>
            <person name="Noel J."/>
            <person name="Charron P."/>
            <person name="Farinelli L."/>
            <person name="Marton T."/>
            <person name="Kruger M."/>
            <person name="Pelin A."/>
            <person name="Brachmann A."/>
            <person name="Corradi N."/>
        </authorList>
    </citation>
    <scope>NUCLEOTIDE SEQUENCE [LARGE SCALE GENOMIC DNA]</scope>
    <source>
        <strain evidence="1 2">C2</strain>
    </source>
</reference>
<evidence type="ECO:0000313" key="2">
    <source>
        <dbReference type="Proteomes" id="UP000233469"/>
    </source>
</evidence>
<dbReference type="EMBL" id="LLXL01000797">
    <property type="protein sequence ID" value="PKK68828.1"/>
    <property type="molecule type" value="Genomic_DNA"/>
</dbReference>
<comment type="caution">
    <text evidence="1">The sequence shown here is derived from an EMBL/GenBank/DDBJ whole genome shotgun (WGS) entry which is preliminary data.</text>
</comment>
<sequence length="197" mass="23047">MVFDEALETFGVKFIKQNVTGNVIDQENLKRQVKASQSEYERIELFLNEYLHNNTSTNHERSTNLRKDEMWSLVKKLLIAFDTKDFNHYNQTHDLFHTSYPKEIHADGIRRLKECYKQGLHYNQPGSSDEPPKKRVRRIPSKEAVEILAPMVAHSLPPTKEEVQRYLAALEGISSSSDIWDAARLTQYYKNRHKKAK</sequence>
<dbReference type="VEuPathDB" id="FungiDB:RhiirA1_474365"/>
<evidence type="ECO:0000313" key="1">
    <source>
        <dbReference type="EMBL" id="PKK68828.1"/>
    </source>
</evidence>
<protein>
    <submittedName>
        <fullName evidence="1">Uncharacterized protein</fullName>
    </submittedName>
</protein>
<accession>A0A2N1N4N5</accession>